<dbReference type="Gene3D" id="1.20.1540.10">
    <property type="entry name" value="Rhomboid-like"/>
    <property type="match status" value="1"/>
</dbReference>
<comment type="caution">
    <text evidence="9">The sequence shown here is derived from an EMBL/GenBank/DDBJ whole genome shotgun (WGS) entry which is preliminary data.</text>
</comment>
<evidence type="ECO:0000256" key="3">
    <source>
        <dbReference type="ARBA" id="ARBA00022692"/>
    </source>
</evidence>
<sequence length="309" mass="32502">MTQVPPPVTAPVCYRHPSRETYVRCVRCDRPICPDCMNEASVGFQCPECVSEGRRTQRPARTAFGGGIAGEQGYVTKGLIAANVVMALLSALSAGDLRQFLGNGLFGGITPLLEWGGVWGLGVLQNQATGAIVGTTPAGVADGEFYRLFTAMFLHYGVVHLLLNMWALWIFGRALEAALGPARFLALYLLAGLGGNVAAYLFQPEALTAGASTAVYGLFGALFVVLKRLRRDTSSLIPIIVINVVFTFAAAGRVSIAGHLGGLAIGTLVALGLAYAPRERRNALQLASIGATLLILGGLTIVQTIALNS</sequence>
<evidence type="ECO:0000256" key="4">
    <source>
        <dbReference type="ARBA" id="ARBA00022801"/>
    </source>
</evidence>
<evidence type="ECO:0000256" key="7">
    <source>
        <dbReference type="SAM" id="Phobius"/>
    </source>
</evidence>
<keyword evidence="9" id="KW-0645">Protease</keyword>
<accession>A0ABP4W8U0</accession>
<evidence type="ECO:0000256" key="1">
    <source>
        <dbReference type="ARBA" id="ARBA00004141"/>
    </source>
</evidence>
<gene>
    <name evidence="9" type="ORF">GCM10009681_19300</name>
</gene>
<dbReference type="PANTHER" id="PTHR43731:SF14">
    <property type="entry name" value="PRESENILIN-ASSOCIATED RHOMBOID-LIKE PROTEIN, MITOCHONDRIAL"/>
    <property type="match status" value="1"/>
</dbReference>
<organism evidence="9 10">
    <name type="scientific">Luedemannella helvata</name>
    <dbReference type="NCBI Taxonomy" id="349315"/>
    <lineage>
        <taxon>Bacteria</taxon>
        <taxon>Bacillati</taxon>
        <taxon>Actinomycetota</taxon>
        <taxon>Actinomycetes</taxon>
        <taxon>Micromonosporales</taxon>
        <taxon>Micromonosporaceae</taxon>
        <taxon>Luedemannella</taxon>
    </lineage>
</organism>
<comment type="subcellular location">
    <subcellularLocation>
        <location evidence="1">Membrane</location>
        <topology evidence="1">Multi-pass membrane protein</topology>
    </subcellularLocation>
</comment>
<dbReference type="GO" id="GO:0006508">
    <property type="term" value="P:proteolysis"/>
    <property type="evidence" value="ECO:0007669"/>
    <property type="project" value="UniProtKB-KW"/>
</dbReference>
<feature type="domain" description="Peptidase S54 rhomboid" evidence="8">
    <location>
        <begin position="143"/>
        <end position="273"/>
    </location>
</feature>
<feature type="transmembrane region" description="Helical" evidence="7">
    <location>
        <begin position="283"/>
        <end position="306"/>
    </location>
</feature>
<feature type="transmembrane region" description="Helical" evidence="7">
    <location>
        <begin position="233"/>
        <end position="250"/>
    </location>
</feature>
<keyword evidence="6 7" id="KW-0472">Membrane</keyword>
<dbReference type="SUPFAM" id="SSF144091">
    <property type="entry name" value="Rhomboid-like"/>
    <property type="match status" value="1"/>
</dbReference>
<dbReference type="Proteomes" id="UP001500655">
    <property type="component" value="Unassembled WGS sequence"/>
</dbReference>
<dbReference type="InterPro" id="IPR050925">
    <property type="entry name" value="Rhomboid_protease_S54"/>
</dbReference>
<dbReference type="Pfam" id="PF01694">
    <property type="entry name" value="Rhomboid"/>
    <property type="match status" value="1"/>
</dbReference>
<feature type="transmembrane region" description="Helical" evidence="7">
    <location>
        <begin position="208"/>
        <end position="226"/>
    </location>
</feature>
<feature type="transmembrane region" description="Helical" evidence="7">
    <location>
        <begin position="153"/>
        <end position="172"/>
    </location>
</feature>
<protein>
    <submittedName>
        <fullName evidence="9">Rhomboid family intramembrane serine protease</fullName>
    </submittedName>
</protein>
<evidence type="ECO:0000313" key="10">
    <source>
        <dbReference type="Proteomes" id="UP001500655"/>
    </source>
</evidence>
<comment type="similarity">
    <text evidence="2">Belongs to the peptidase S54 family.</text>
</comment>
<feature type="transmembrane region" description="Helical" evidence="7">
    <location>
        <begin position="184"/>
        <end position="202"/>
    </location>
</feature>
<dbReference type="RefSeq" id="WP_344079069.1">
    <property type="nucleotide sequence ID" value="NZ_BAAALS010000007.1"/>
</dbReference>
<dbReference type="InterPro" id="IPR022764">
    <property type="entry name" value="Peptidase_S54_rhomboid_dom"/>
</dbReference>
<evidence type="ECO:0000313" key="9">
    <source>
        <dbReference type="EMBL" id="GAA1748211.1"/>
    </source>
</evidence>
<evidence type="ECO:0000256" key="5">
    <source>
        <dbReference type="ARBA" id="ARBA00022989"/>
    </source>
</evidence>
<feature type="transmembrane region" description="Helical" evidence="7">
    <location>
        <begin position="256"/>
        <end position="276"/>
    </location>
</feature>
<keyword evidence="10" id="KW-1185">Reference proteome</keyword>
<name>A0ABP4W8U0_9ACTN</name>
<reference evidence="10" key="1">
    <citation type="journal article" date="2019" name="Int. J. Syst. Evol. Microbiol.">
        <title>The Global Catalogue of Microorganisms (GCM) 10K type strain sequencing project: providing services to taxonomists for standard genome sequencing and annotation.</title>
        <authorList>
            <consortium name="The Broad Institute Genomics Platform"/>
            <consortium name="The Broad Institute Genome Sequencing Center for Infectious Disease"/>
            <person name="Wu L."/>
            <person name="Ma J."/>
        </authorList>
    </citation>
    <scope>NUCLEOTIDE SEQUENCE [LARGE SCALE GENOMIC DNA]</scope>
    <source>
        <strain evidence="10">JCM 13249</strain>
    </source>
</reference>
<evidence type="ECO:0000256" key="2">
    <source>
        <dbReference type="ARBA" id="ARBA00009045"/>
    </source>
</evidence>
<proteinExistence type="inferred from homology"/>
<evidence type="ECO:0000256" key="6">
    <source>
        <dbReference type="ARBA" id="ARBA00023136"/>
    </source>
</evidence>
<dbReference type="InterPro" id="IPR035952">
    <property type="entry name" value="Rhomboid-like_sf"/>
</dbReference>
<dbReference type="EMBL" id="BAAALS010000007">
    <property type="protein sequence ID" value="GAA1748211.1"/>
    <property type="molecule type" value="Genomic_DNA"/>
</dbReference>
<keyword evidence="4" id="KW-0378">Hydrolase</keyword>
<dbReference type="PANTHER" id="PTHR43731">
    <property type="entry name" value="RHOMBOID PROTEASE"/>
    <property type="match status" value="1"/>
</dbReference>
<keyword evidence="5 7" id="KW-1133">Transmembrane helix</keyword>
<evidence type="ECO:0000259" key="8">
    <source>
        <dbReference type="Pfam" id="PF01694"/>
    </source>
</evidence>
<keyword evidence="3 7" id="KW-0812">Transmembrane</keyword>
<dbReference type="GO" id="GO:0008233">
    <property type="term" value="F:peptidase activity"/>
    <property type="evidence" value="ECO:0007669"/>
    <property type="project" value="UniProtKB-KW"/>
</dbReference>